<comment type="subcellular location">
    <subcellularLocation>
        <location evidence="1">Secreted</location>
        <location evidence="1">Extracellular space</location>
    </subcellularLocation>
</comment>
<dbReference type="Pfam" id="PF00089">
    <property type="entry name" value="Trypsin"/>
    <property type="match status" value="1"/>
</dbReference>
<dbReference type="Ensembl" id="ENSSMAT00000045079.1">
    <property type="protein sequence ID" value="ENSSMAP00000051760.1"/>
    <property type="gene ID" value="ENSSMAG00000010952.2"/>
</dbReference>
<dbReference type="InterPro" id="IPR033116">
    <property type="entry name" value="TRYPSIN_SER"/>
</dbReference>
<sequence>LFFILLRMKLCFLIFTRSSGEKPPVCFPVSYVELLILRSFPSSDGICLNGGSSVKSLTTGEHMFCLCADEFEGGRCETDKAAQCYEGVGLYYRGTVSRSARGRTCEQWDSDTRERFMSSDVNEGRHNHCRNLLFRRRPWCQVRRNQRLVKEYCHIPRCGSESPAASTCGQRSRRKQMKIVGGTVATAEAHPWVAAIFWRSESGEKVFRCGGSLISDCWVLSAAHCFPHGSHDKERRFSVVLGRNALNESDPTAEQRFRVEKIIVHDGFDDSEGNFNNDIALLKLRARGGKCAEESRTVKAVCLPPPRQSLQPGVACEIAGYGKEKQALWYRSQYLREARVNLLADDVCRHKDYYENMISDNMFCAGRPDWSQDACEGDSGGPLVCEVGGRLFQFGVISWGDGCAKEYRPGVYSRVTNYNGWIGEKTGLTSVAAGAAFPQNL</sequence>
<feature type="chain" id="PRO_5035001603" description="trypsin" evidence="12">
    <location>
        <begin position="21"/>
        <end position="441"/>
    </location>
</feature>
<evidence type="ECO:0000313" key="15">
    <source>
        <dbReference type="Ensembl" id="ENSSMAP00000051760.1"/>
    </source>
</evidence>
<dbReference type="EC" id="3.4.21.4" evidence="9"/>
<feature type="domain" description="Kringle" evidence="13">
    <location>
        <begin position="83"/>
        <end position="158"/>
    </location>
</feature>
<dbReference type="PROSITE" id="PS50070">
    <property type="entry name" value="KRINGLE_2"/>
    <property type="match status" value="1"/>
</dbReference>
<dbReference type="InterPro" id="IPR000742">
    <property type="entry name" value="EGF"/>
</dbReference>
<dbReference type="Proteomes" id="UP000694558">
    <property type="component" value="Chromosome 18"/>
</dbReference>
<dbReference type="GeneTree" id="ENSGT00940000159778"/>
<dbReference type="InterPro" id="IPR038178">
    <property type="entry name" value="Kringle_sf"/>
</dbReference>
<dbReference type="InterPro" id="IPR018114">
    <property type="entry name" value="TRYPSIN_HIS"/>
</dbReference>
<dbReference type="InterPro" id="IPR043504">
    <property type="entry name" value="Peptidase_S1_PA_chymotrypsin"/>
</dbReference>
<keyword evidence="4 11" id="KW-0645">Protease</keyword>
<dbReference type="GO" id="GO:0031639">
    <property type="term" value="P:plasminogen activation"/>
    <property type="evidence" value="ECO:0007669"/>
    <property type="project" value="TreeGrafter"/>
</dbReference>
<evidence type="ECO:0000256" key="5">
    <source>
        <dbReference type="ARBA" id="ARBA00022801"/>
    </source>
</evidence>
<evidence type="ECO:0000256" key="6">
    <source>
        <dbReference type="ARBA" id="ARBA00022825"/>
    </source>
</evidence>
<dbReference type="SUPFAM" id="SSF50494">
    <property type="entry name" value="Trypsin-like serine proteases"/>
    <property type="match status" value="1"/>
</dbReference>
<dbReference type="Gene3D" id="2.40.20.10">
    <property type="entry name" value="Plasminogen Kringle 4"/>
    <property type="match status" value="1"/>
</dbReference>
<comment type="catalytic activity">
    <reaction evidence="8">
        <text>Preferential cleavage: Arg-|-Xaa, Lys-|-Xaa.</text>
        <dbReference type="EC" id="3.4.21.4"/>
    </reaction>
</comment>
<proteinExistence type="predicted"/>
<evidence type="ECO:0000256" key="3">
    <source>
        <dbReference type="ARBA" id="ARBA00022572"/>
    </source>
</evidence>
<evidence type="ECO:0000256" key="1">
    <source>
        <dbReference type="ARBA" id="ARBA00004239"/>
    </source>
</evidence>
<dbReference type="PANTHER" id="PTHR24264:SF63">
    <property type="entry name" value="PLASMINOGEN ACTIVATOR, UROKINASE B"/>
    <property type="match status" value="1"/>
</dbReference>
<dbReference type="AlphaFoldDB" id="A0A8D3CWV2"/>
<dbReference type="PROSITE" id="PS00134">
    <property type="entry name" value="TRYPSIN_HIS"/>
    <property type="match status" value="1"/>
</dbReference>
<dbReference type="GO" id="GO:0004252">
    <property type="term" value="F:serine-type endopeptidase activity"/>
    <property type="evidence" value="ECO:0007669"/>
    <property type="project" value="UniProtKB-EC"/>
</dbReference>
<keyword evidence="7" id="KW-1015">Disulfide bond</keyword>
<dbReference type="CDD" id="cd00190">
    <property type="entry name" value="Tryp_SPc"/>
    <property type="match status" value="1"/>
</dbReference>
<gene>
    <name evidence="15" type="primary">plaub</name>
</gene>
<evidence type="ECO:0000259" key="13">
    <source>
        <dbReference type="PROSITE" id="PS50070"/>
    </source>
</evidence>
<dbReference type="Pfam" id="PF00051">
    <property type="entry name" value="Kringle"/>
    <property type="match status" value="1"/>
</dbReference>
<dbReference type="InterPro" id="IPR000001">
    <property type="entry name" value="Kringle"/>
</dbReference>
<protein>
    <recommendedName>
        <fullName evidence="9">trypsin</fullName>
        <ecNumber evidence="9">3.4.21.4</ecNumber>
    </recommendedName>
</protein>
<dbReference type="SUPFAM" id="SSF57440">
    <property type="entry name" value="Kringle-like"/>
    <property type="match status" value="1"/>
</dbReference>
<evidence type="ECO:0000256" key="8">
    <source>
        <dbReference type="ARBA" id="ARBA00036320"/>
    </source>
</evidence>
<evidence type="ECO:0000256" key="11">
    <source>
        <dbReference type="RuleBase" id="RU363034"/>
    </source>
</evidence>
<evidence type="ECO:0000259" key="14">
    <source>
        <dbReference type="PROSITE" id="PS50240"/>
    </source>
</evidence>
<keyword evidence="6 11" id="KW-0720">Serine protease</keyword>
<keyword evidence="2" id="KW-0964">Secreted</keyword>
<keyword evidence="3 10" id="KW-0420">Kringle</keyword>
<dbReference type="SMART" id="SM00130">
    <property type="entry name" value="KR"/>
    <property type="match status" value="1"/>
</dbReference>
<evidence type="ECO:0000256" key="2">
    <source>
        <dbReference type="ARBA" id="ARBA00022525"/>
    </source>
</evidence>
<dbReference type="PROSITE" id="PS50240">
    <property type="entry name" value="TRYPSIN_DOM"/>
    <property type="match status" value="1"/>
</dbReference>
<dbReference type="PRINTS" id="PR00018">
    <property type="entry name" value="KRINGLE"/>
</dbReference>
<feature type="signal peptide" evidence="12">
    <location>
        <begin position="1"/>
        <end position="20"/>
    </location>
</feature>
<evidence type="ECO:0000313" key="16">
    <source>
        <dbReference type="Proteomes" id="UP000694558"/>
    </source>
</evidence>
<evidence type="ECO:0000256" key="4">
    <source>
        <dbReference type="ARBA" id="ARBA00022670"/>
    </source>
</evidence>
<dbReference type="InterPro" id="IPR050127">
    <property type="entry name" value="Serine_Proteases_S1"/>
</dbReference>
<keyword evidence="5 11" id="KW-0378">Hydrolase</keyword>
<dbReference type="InterPro" id="IPR001314">
    <property type="entry name" value="Peptidase_S1A"/>
</dbReference>
<keyword evidence="12" id="KW-0732">Signal</keyword>
<evidence type="ECO:0000256" key="12">
    <source>
        <dbReference type="SAM" id="SignalP"/>
    </source>
</evidence>
<dbReference type="Gene3D" id="2.10.25.10">
    <property type="entry name" value="Laminin"/>
    <property type="match status" value="1"/>
</dbReference>
<dbReference type="GO" id="GO:0033628">
    <property type="term" value="P:regulation of cell adhesion mediated by integrin"/>
    <property type="evidence" value="ECO:0007669"/>
    <property type="project" value="TreeGrafter"/>
</dbReference>
<reference evidence="15" key="2">
    <citation type="submission" date="2025-08" db="UniProtKB">
        <authorList>
            <consortium name="Ensembl"/>
        </authorList>
    </citation>
    <scope>IDENTIFICATION</scope>
</reference>
<comment type="caution">
    <text evidence="10">Lacks conserved residue(s) required for the propagation of feature annotation.</text>
</comment>
<feature type="domain" description="Peptidase S1" evidence="14">
    <location>
        <begin position="179"/>
        <end position="427"/>
    </location>
</feature>
<accession>A0A8D3CWV2</accession>
<evidence type="ECO:0000256" key="9">
    <source>
        <dbReference type="ARBA" id="ARBA00038868"/>
    </source>
</evidence>
<dbReference type="PRINTS" id="PR00722">
    <property type="entry name" value="CHYMOTRYPSIN"/>
</dbReference>
<name>A0A8D3CWV2_SCOMX</name>
<evidence type="ECO:0000256" key="10">
    <source>
        <dbReference type="PROSITE-ProRule" id="PRU00121"/>
    </source>
</evidence>
<dbReference type="FunFam" id="2.40.10.10:FF:000003">
    <property type="entry name" value="Transmembrane serine protease 3"/>
    <property type="match status" value="1"/>
</dbReference>
<dbReference type="InterPro" id="IPR009003">
    <property type="entry name" value="Peptidase_S1_PA"/>
</dbReference>
<dbReference type="InterPro" id="IPR001254">
    <property type="entry name" value="Trypsin_dom"/>
</dbReference>
<dbReference type="PROSITE" id="PS00022">
    <property type="entry name" value="EGF_1"/>
    <property type="match status" value="1"/>
</dbReference>
<organism evidence="15 16">
    <name type="scientific">Scophthalmus maximus</name>
    <name type="common">Turbot</name>
    <name type="synonym">Psetta maxima</name>
    <dbReference type="NCBI Taxonomy" id="52904"/>
    <lineage>
        <taxon>Eukaryota</taxon>
        <taxon>Metazoa</taxon>
        <taxon>Chordata</taxon>
        <taxon>Craniata</taxon>
        <taxon>Vertebrata</taxon>
        <taxon>Euteleostomi</taxon>
        <taxon>Actinopterygii</taxon>
        <taxon>Neopterygii</taxon>
        <taxon>Teleostei</taxon>
        <taxon>Neoteleostei</taxon>
        <taxon>Acanthomorphata</taxon>
        <taxon>Carangaria</taxon>
        <taxon>Pleuronectiformes</taxon>
        <taxon>Pleuronectoidei</taxon>
        <taxon>Scophthalmidae</taxon>
        <taxon>Scophthalmus</taxon>
    </lineage>
</organism>
<dbReference type="PANTHER" id="PTHR24264">
    <property type="entry name" value="TRYPSIN-RELATED"/>
    <property type="match status" value="1"/>
</dbReference>
<dbReference type="Gene3D" id="2.40.10.10">
    <property type="entry name" value="Trypsin-like serine proteases"/>
    <property type="match status" value="1"/>
</dbReference>
<reference evidence="15" key="1">
    <citation type="submission" date="2023-05" db="EMBL/GenBank/DDBJ databases">
        <title>High-quality long-read genome of Scophthalmus maximus.</title>
        <authorList>
            <person name="Lien S."/>
            <person name="Martinez P."/>
        </authorList>
    </citation>
    <scope>NUCLEOTIDE SEQUENCE [LARGE SCALE GENOMIC DNA]</scope>
</reference>
<dbReference type="PROSITE" id="PS00135">
    <property type="entry name" value="TRYPSIN_SER"/>
    <property type="match status" value="1"/>
</dbReference>
<dbReference type="InterPro" id="IPR013806">
    <property type="entry name" value="Kringle-like"/>
</dbReference>
<dbReference type="SMART" id="SM00020">
    <property type="entry name" value="Tryp_SPc"/>
    <property type="match status" value="1"/>
</dbReference>
<dbReference type="GO" id="GO:0005615">
    <property type="term" value="C:extracellular space"/>
    <property type="evidence" value="ECO:0007669"/>
    <property type="project" value="TreeGrafter"/>
</dbReference>
<evidence type="ECO:0000256" key="7">
    <source>
        <dbReference type="ARBA" id="ARBA00023157"/>
    </source>
</evidence>